<sequence length="463" mass="51583">MWTTCARTAPLHLTPRASAASVAPRSTRARSTRPSGSWEPRRAAGSVGVGVALTKVRGLTTTAEAPAAPVTGTIHKWPKREIKGLLQELKSSEPILVKYLEYATDPWVTDYAELRPLMEVHFEHISHESVDQLEAWRTKARSRCGLRVQGCMTTPIFACNTPIAGEIVEGELNDINYTIQQLKRGRFFALVACDVHHCGFVAGAGLAVKREDAKQLAAQQALERLFFPEDPVEEVRRSGNQMREHELHSGARLPAIQAAETLAVLGDKLEDVHISAFQPLGKAWQAAISCMCLDTRVTGPSADYDRTVALALAGEMFMSRLRWYMRVPAGDPHEPELWAATWEQRRASLGKPWSGRTSVLKHEIVRLQRLGKQTSDEDEIARLLPSESRFETWQQHLEQAQVLRCSRLADANKEKKPGRAAADAPPVVRRSFRRAKPAEDGRRKELQGVLPAEQVREELGQIL</sequence>
<keyword evidence="3" id="KW-1185">Reference proteome</keyword>
<feature type="compositionally biased region" description="Basic and acidic residues" evidence="1">
    <location>
        <begin position="436"/>
        <end position="446"/>
    </location>
</feature>
<evidence type="ECO:0000256" key="1">
    <source>
        <dbReference type="SAM" id="MobiDB-lite"/>
    </source>
</evidence>
<feature type="non-terminal residue" evidence="2">
    <location>
        <position position="463"/>
    </location>
</feature>
<evidence type="ECO:0000313" key="2">
    <source>
        <dbReference type="EMBL" id="CAK9118313.1"/>
    </source>
</evidence>
<organism evidence="2 3">
    <name type="scientific">Durusdinium trenchii</name>
    <dbReference type="NCBI Taxonomy" id="1381693"/>
    <lineage>
        <taxon>Eukaryota</taxon>
        <taxon>Sar</taxon>
        <taxon>Alveolata</taxon>
        <taxon>Dinophyceae</taxon>
        <taxon>Suessiales</taxon>
        <taxon>Symbiodiniaceae</taxon>
        <taxon>Durusdinium</taxon>
    </lineage>
</organism>
<feature type="region of interest" description="Disordered" evidence="1">
    <location>
        <begin position="16"/>
        <end position="43"/>
    </location>
</feature>
<dbReference type="EMBL" id="CAXAMN010028972">
    <property type="protein sequence ID" value="CAK9118313.1"/>
    <property type="molecule type" value="Genomic_DNA"/>
</dbReference>
<proteinExistence type="predicted"/>
<comment type="caution">
    <text evidence="2">The sequence shown here is derived from an EMBL/GenBank/DDBJ whole genome shotgun (WGS) entry which is preliminary data.</text>
</comment>
<name>A0ABP0T0T7_9DINO</name>
<dbReference type="Proteomes" id="UP001642484">
    <property type="component" value="Unassembled WGS sequence"/>
</dbReference>
<protein>
    <recommendedName>
        <fullName evidence="4">DRBM domain-containing protein</fullName>
    </recommendedName>
</protein>
<gene>
    <name evidence="2" type="ORF">CCMP2556_LOCUS55425</name>
</gene>
<accession>A0ABP0T0T7</accession>
<feature type="compositionally biased region" description="Low complexity" evidence="1">
    <location>
        <begin position="419"/>
        <end position="429"/>
    </location>
</feature>
<reference evidence="2 3" key="1">
    <citation type="submission" date="2024-02" db="EMBL/GenBank/DDBJ databases">
        <authorList>
            <person name="Chen Y."/>
            <person name="Shah S."/>
            <person name="Dougan E. K."/>
            <person name="Thang M."/>
            <person name="Chan C."/>
        </authorList>
    </citation>
    <scope>NUCLEOTIDE SEQUENCE [LARGE SCALE GENOMIC DNA]</scope>
</reference>
<feature type="region of interest" description="Disordered" evidence="1">
    <location>
        <begin position="410"/>
        <end position="449"/>
    </location>
</feature>
<evidence type="ECO:0008006" key="4">
    <source>
        <dbReference type="Google" id="ProtNLM"/>
    </source>
</evidence>
<feature type="compositionally biased region" description="Low complexity" evidence="1">
    <location>
        <begin position="16"/>
        <end position="26"/>
    </location>
</feature>
<evidence type="ECO:0000313" key="3">
    <source>
        <dbReference type="Proteomes" id="UP001642484"/>
    </source>
</evidence>